<dbReference type="EMBL" id="BT140820">
    <property type="protein sequence ID" value="AFK40615.1"/>
    <property type="molecule type" value="mRNA"/>
</dbReference>
<reference evidence="2" key="1">
    <citation type="submission" date="2012-05" db="EMBL/GenBank/DDBJ databases">
        <authorList>
            <person name="Krishnakumar V."/>
            <person name="Cheung F."/>
            <person name="Xiao Y."/>
            <person name="Chan A."/>
            <person name="Moskal W.A."/>
            <person name="Town C.D."/>
        </authorList>
    </citation>
    <scope>NUCLEOTIDE SEQUENCE</scope>
</reference>
<accession>I3SK23</accession>
<protein>
    <submittedName>
        <fullName evidence="2">Uncharacterized protein</fullName>
    </submittedName>
</protein>
<organism evidence="2">
    <name type="scientific">Lotus japonicus</name>
    <name type="common">Lotus corniculatus var. japonicus</name>
    <dbReference type="NCBI Taxonomy" id="34305"/>
    <lineage>
        <taxon>Eukaryota</taxon>
        <taxon>Viridiplantae</taxon>
        <taxon>Streptophyta</taxon>
        <taxon>Embryophyta</taxon>
        <taxon>Tracheophyta</taxon>
        <taxon>Spermatophyta</taxon>
        <taxon>Magnoliopsida</taxon>
        <taxon>eudicotyledons</taxon>
        <taxon>Gunneridae</taxon>
        <taxon>Pentapetalae</taxon>
        <taxon>rosids</taxon>
        <taxon>fabids</taxon>
        <taxon>Fabales</taxon>
        <taxon>Fabaceae</taxon>
        <taxon>Papilionoideae</taxon>
        <taxon>50 kb inversion clade</taxon>
        <taxon>NPAAA clade</taxon>
        <taxon>Hologalegina</taxon>
        <taxon>robinioid clade</taxon>
        <taxon>Loteae</taxon>
        <taxon>Lotus</taxon>
    </lineage>
</organism>
<name>I3SK23_LOTJA</name>
<evidence type="ECO:0000256" key="1">
    <source>
        <dbReference type="SAM" id="MobiDB-lite"/>
    </source>
</evidence>
<feature type="compositionally biased region" description="Acidic residues" evidence="1">
    <location>
        <begin position="54"/>
        <end position="70"/>
    </location>
</feature>
<proteinExistence type="evidence at transcript level"/>
<sequence>MSEPDTPHPSQQDHNPGPPPIIVSQRVSCIVMSKHNRNHCPIRINHPVTRLDLADDPEEDIDVEEEESIG</sequence>
<feature type="region of interest" description="Disordered" evidence="1">
    <location>
        <begin position="51"/>
        <end position="70"/>
    </location>
</feature>
<evidence type="ECO:0000313" key="2">
    <source>
        <dbReference type="EMBL" id="AFK40615.1"/>
    </source>
</evidence>
<dbReference type="AlphaFoldDB" id="I3SK23"/>
<feature type="region of interest" description="Disordered" evidence="1">
    <location>
        <begin position="1"/>
        <end position="22"/>
    </location>
</feature>